<organism evidence="2 3">
    <name type="scientific">Nannocystis pusilla</name>
    <dbReference type="NCBI Taxonomy" id="889268"/>
    <lineage>
        <taxon>Bacteria</taxon>
        <taxon>Pseudomonadati</taxon>
        <taxon>Myxococcota</taxon>
        <taxon>Polyangia</taxon>
        <taxon>Nannocystales</taxon>
        <taxon>Nannocystaceae</taxon>
        <taxon>Nannocystis</taxon>
    </lineage>
</organism>
<feature type="compositionally biased region" description="Acidic residues" evidence="1">
    <location>
        <begin position="35"/>
        <end position="53"/>
    </location>
</feature>
<evidence type="ECO:0000313" key="3">
    <source>
        <dbReference type="Proteomes" id="UP001139031"/>
    </source>
</evidence>
<dbReference type="EMBL" id="JAIRAU010000056">
    <property type="protein sequence ID" value="MBZ5715274.1"/>
    <property type="molecule type" value="Genomic_DNA"/>
</dbReference>
<accession>A0ABS7U3Z2</accession>
<sequence length="318" mass="33619">MADNTLVYGGLAALLFLAFGGKASAKPSEPKPSDPEDEIIPLPDDDSGDDDEVIPVPDDVPSANWGATPAKWLIPFATAESATQGTLPGLARYMAIRSWTAYRAGQGLVSFAEAQAIAAAAPNLCRQCHNTSASERNASCRGIERVTLPKGTKGPCGGVGAYEASKVWPVSPYNAAWKDFGSAGLMDILASTALYTGKHEGFTPLLNEKPEILYDPRAQMYIIGVMVYRIVKGSYPVLSPTPRETWTKIHRVVSTGSLSNSAANIAVGTRFQNRAAELGIDLDKFDELSGGGMPTLQTIGNWPGAQAYSDALAGIQVG</sequence>
<comment type="caution">
    <text evidence="2">The sequence shown here is derived from an EMBL/GenBank/DDBJ whole genome shotgun (WGS) entry which is preliminary data.</text>
</comment>
<keyword evidence="3" id="KW-1185">Reference proteome</keyword>
<dbReference type="Proteomes" id="UP001139031">
    <property type="component" value="Unassembled WGS sequence"/>
</dbReference>
<dbReference type="RefSeq" id="WP_224197015.1">
    <property type="nucleotide sequence ID" value="NZ_JAIRAU010000056.1"/>
</dbReference>
<name>A0ABS7U3Z2_9BACT</name>
<feature type="region of interest" description="Disordered" evidence="1">
    <location>
        <begin position="23"/>
        <end position="61"/>
    </location>
</feature>
<protein>
    <recommendedName>
        <fullName evidence="4">Cytochrome c domain-containing protein</fullName>
    </recommendedName>
</protein>
<reference evidence="2" key="1">
    <citation type="submission" date="2021-08" db="EMBL/GenBank/DDBJ databases">
        <authorList>
            <person name="Stevens D.C."/>
        </authorList>
    </citation>
    <scope>NUCLEOTIDE SEQUENCE</scope>
    <source>
        <strain evidence="2">DSM 53165</strain>
    </source>
</reference>
<evidence type="ECO:0000256" key="1">
    <source>
        <dbReference type="SAM" id="MobiDB-lite"/>
    </source>
</evidence>
<evidence type="ECO:0008006" key="4">
    <source>
        <dbReference type="Google" id="ProtNLM"/>
    </source>
</evidence>
<gene>
    <name evidence="2" type="ORF">K7C98_39075</name>
</gene>
<proteinExistence type="predicted"/>
<evidence type="ECO:0000313" key="2">
    <source>
        <dbReference type="EMBL" id="MBZ5715274.1"/>
    </source>
</evidence>